<feature type="region of interest" description="Disordered" evidence="5">
    <location>
        <begin position="420"/>
        <end position="447"/>
    </location>
</feature>
<keyword evidence="3" id="KW-1015">Disulfide bond</keyword>
<proteinExistence type="predicted"/>
<feature type="region of interest" description="Disordered" evidence="5">
    <location>
        <begin position="154"/>
        <end position="188"/>
    </location>
</feature>
<reference evidence="7 8" key="1">
    <citation type="submission" date="2019-08" db="EMBL/GenBank/DDBJ databases">
        <title>Deep-cultivation of Planctomycetes and their phenomic and genomic characterization uncovers novel biology.</title>
        <authorList>
            <person name="Wiegand S."/>
            <person name="Jogler M."/>
            <person name="Boedeker C."/>
            <person name="Pinto D."/>
            <person name="Vollmers J."/>
            <person name="Rivas-Marin E."/>
            <person name="Kohn T."/>
            <person name="Peeters S.H."/>
            <person name="Heuer A."/>
            <person name="Rast P."/>
            <person name="Oberbeckmann S."/>
            <person name="Bunk B."/>
            <person name="Jeske O."/>
            <person name="Meyerdierks A."/>
            <person name="Storesund J.E."/>
            <person name="Kallscheuer N."/>
            <person name="Luecker S."/>
            <person name="Lage O.M."/>
            <person name="Pohl T."/>
            <person name="Merkel B.J."/>
            <person name="Hornburger P."/>
            <person name="Mueller R.-W."/>
            <person name="Bruemmer F."/>
            <person name="Labrenz M."/>
            <person name="Spormann A.M."/>
            <person name="Op Den Camp H."/>
            <person name="Overmann J."/>
            <person name="Amann R."/>
            <person name="Jetten M.S.M."/>
            <person name="Mascher T."/>
            <person name="Medema M.H."/>
            <person name="Devos D.P."/>
            <person name="Kaster A.-K."/>
            <person name="Ovreas L."/>
            <person name="Rohde M."/>
            <person name="Galperin M.Y."/>
            <person name="Jogler C."/>
        </authorList>
    </citation>
    <scope>NUCLEOTIDE SEQUENCE [LARGE SCALE GENOMIC DNA]</scope>
    <source>
        <strain evidence="7 8">LF1</strain>
    </source>
</reference>
<evidence type="ECO:0000256" key="3">
    <source>
        <dbReference type="ARBA" id="ARBA00023157"/>
    </source>
</evidence>
<comment type="caution">
    <text evidence="7">The sequence shown here is derived from an EMBL/GenBank/DDBJ whole genome shotgun (WGS) entry which is preliminary data.</text>
</comment>
<dbReference type="Gene3D" id="3.40.30.10">
    <property type="entry name" value="Glutaredoxin"/>
    <property type="match status" value="1"/>
</dbReference>
<feature type="compositionally biased region" description="Acidic residues" evidence="5">
    <location>
        <begin position="175"/>
        <end position="185"/>
    </location>
</feature>
<dbReference type="InterPro" id="IPR000866">
    <property type="entry name" value="AhpC/TSA"/>
</dbReference>
<feature type="compositionally biased region" description="Basic and acidic residues" evidence="5">
    <location>
        <begin position="159"/>
        <end position="174"/>
    </location>
</feature>
<feature type="domain" description="Thioredoxin" evidence="6">
    <location>
        <begin position="68"/>
        <end position="267"/>
    </location>
</feature>
<feature type="compositionally biased region" description="Acidic residues" evidence="5">
    <location>
        <begin position="432"/>
        <end position="447"/>
    </location>
</feature>
<keyword evidence="4" id="KW-0676">Redox-active center</keyword>
<accession>A0A5B1CD32</accession>
<sequence length="447" mass="49350">MNAVRKLSLVLVCFVAGCSRSSDDNSSDLAESSTVPESVAATQLQPAKSPEVEPDDPSSQSQPPPEPLAIGLVAPPLDVEHWFTSTRPPVTEFEPGQVYVVEFWATWCGPCISSMPHLAELQKEYADQSVQIISITREKVETVEKFLDKPANIGLPMKKPADKSDSAEDKNAEDKTDEETDEEAEPVTYRELTAAYSLTADPDGSAYRSYMEAADRKGIPCAFIVGSDGHVEWIGHPMAMDEPLANIVAGDWDREEAKAEFIREEKRFTLFMEIMKAHRSKNFDQALETLEQNQELFTGSQYEGYLSNIKLESALRDQDSEAVLSEIETLRELEDGDGSVTNAWAWKVFQAVDAGYPDDAKIVAATIDALESATENSTVDLTWSAMDTLAHLKAHVGDTDAAIALQTKAIELAPQRMTDSMQAFLDELTKDDAEEPTPEDEEEEEDE</sequence>
<name>A0A5B1CD32_9BACT</name>
<evidence type="ECO:0000256" key="2">
    <source>
        <dbReference type="ARBA" id="ARBA00022748"/>
    </source>
</evidence>
<dbReference type="PANTHER" id="PTHR42852">
    <property type="entry name" value="THIOL:DISULFIDE INTERCHANGE PROTEIN DSBE"/>
    <property type="match status" value="1"/>
</dbReference>
<evidence type="ECO:0000313" key="8">
    <source>
        <dbReference type="Proteomes" id="UP000322699"/>
    </source>
</evidence>
<evidence type="ECO:0000313" key="7">
    <source>
        <dbReference type="EMBL" id="KAA1257639.1"/>
    </source>
</evidence>
<feature type="region of interest" description="Disordered" evidence="5">
    <location>
        <begin position="20"/>
        <end position="68"/>
    </location>
</feature>
<dbReference type="AlphaFoldDB" id="A0A5B1CD32"/>
<dbReference type="CDD" id="cd02966">
    <property type="entry name" value="TlpA_like_family"/>
    <property type="match status" value="1"/>
</dbReference>
<dbReference type="PROSITE" id="PS51352">
    <property type="entry name" value="THIOREDOXIN_2"/>
    <property type="match status" value="1"/>
</dbReference>
<dbReference type="PROSITE" id="PS51257">
    <property type="entry name" value="PROKAR_LIPOPROTEIN"/>
    <property type="match status" value="1"/>
</dbReference>
<dbReference type="SUPFAM" id="SSF52833">
    <property type="entry name" value="Thioredoxin-like"/>
    <property type="match status" value="1"/>
</dbReference>
<comment type="subcellular location">
    <subcellularLocation>
        <location evidence="1">Cell envelope</location>
    </subcellularLocation>
</comment>
<dbReference type="InterPro" id="IPR036249">
    <property type="entry name" value="Thioredoxin-like_sf"/>
</dbReference>
<protein>
    <submittedName>
        <fullName evidence="7">Thiol-disulfide oxidoreductase</fullName>
    </submittedName>
</protein>
<dbReference type="GO" id="GO:0017004">
    <property type="term" value="P:cytochrome complex assembly"/>
    <property type="evidence" value="ECO:0007669"/>
    <property type="project" value="UniProtKB-KW"/>
</dbReference>
<evidence type="ECO:0000256" key="1">
    <source>
        <dbReference type="ARBA" id="ARBA00004196"/>
    </source>
</evidence>
<dbReference type="OrthoDB" id="9802923at2"/>
<dbReference type="Pfam" id="PF00578">
    <property type="entry name" value="AhpC-TSA"/>
    <property type="match status" value="1"/>
</dbReference>
<dbReference type="InterPro" id="IPR050553">
    <property type="entry name" value="Thioredoxin_ResA/DsbE_sf"/>
</dbReference>
<dbReference type="GO" id="GO:0016209">
    <property type="term" value="F:antioxidant activity"/>
    <property type="evidence" value="ECO:0007669"/>
    <property type="project" value="InterPro"/>
</dbReference>
<evidence type="ECO:0000256" key="4">
    <source>
        <dbReference type="ARBA" id="ARBA00023284"/>
    </source>
</evidence>
<feature type="compositionally biased region" description="Polar residues" evidence="5">
    <location>
        <begin position="27"/>
        <end position="46"/>
    </location>
</feature>
<dbReference type="EMBL" id="VRLW01000001">
    <property type="protein sequence ID" value="KAA1257639.1"/>
    <property type="molecule type" value="Genomic_DNA"/>
</dbReference>
<keyword evidence="8" id="KW-1185">Reference proteome</keyword>
<evidence type="ECO:0000256" key="5">
    <source>
        <dbReference type="SAM" id="MobiDB-lite"/>
    </source>
</evidence>
<dbReference type="GO" id="GO:0030313">
    <property type="term" value="C:cell envelope"/>
    <property type="evidence" value="ECO:0007669"/>
    <property type="project" value="UniProtKB-SubCell"/>
</dbReference>
<dbReference type="InterPro" id="IPR013766">
    <property type="entry name" value="Thioredoxin_domain"/>
</dbReference>
<evidence type="ECO:0000259" key="6">
    <source>
        <dbReference type="PROSITE" id="PS51352"/>
    </source>
</evidence>
<dbReference type="PANTHER" id="PTHR42852:SF6">
    <property type="entry name" value="THIOL:DISULFIDE INTERCHANGE PROTEIN DSBE"/>
    <property type="match status" value="1"/>
</dbReference>
<organism evidence="7 8">
    <name type="scientific">Rubripirellula obstinata</name>
    <dbReference type="NCBI Taxonomy" id="406547"/>
    <lineage>
        <taxon>Bacteria</taxon>
        <taxon>Pseudomonadati</taxon>
        <taxon>Planctomycetota</taxon>
        <taxon>Planctomycetia</taxon>
        <taxon>Pirellulales</taxon>
        <taxon>Pirellulaceae</taxon>
        <taxon>Rubripirellula</taxon>
    </lineage>
</organism>
<gene>
    <name evidence="7" type="ORF">LF1_01270</name>
</gene>
<dbReference type="GO" id="GO:0016491">
    <property type="term" value="F:oxidoreductase activity"/>
    <property type="evidence" value="ECO:0007669"/>
    <property type="project" value="InterPro"/>
</dbReference>
<dbReference type="RefSeq" id="WP_084422636.1">
    <property type="nucleotide sequence ID" value="NZ_LWSK01000048.1"/>
</dbReference>
<dbReference type="Proteomes" id="UP000322699">
    <property type="component" value="Unassembled WGS sequence"/>
</dbReference>
<keyword evidence="2" id="KW-0201">Cytochrome c-type biogenesis</keyword>